<reference evidence="2" key="1">
    <citation type="journal article" date="2023" name="Nat. Plants">
        <title>Single-cell RNA sequencing provides a high-resolution roadmap for understanding the multicellular compartmentation of specialized metabolism.</title>
        <authorList>
            <person name="Sun S."/>
            <person name="Shen X."/>
            <person name="Li Y."/>
            <person name="Li Y."/>
            <person name="Wang S."/>
            <person name="Li R."/>
            <person name="Zhang H."/>
            <person name="Shen G."/>
            <person name="Guo B."/>
            <person name="Wei J."/>
            <person name="Xu J."/>
            <person name="St-Pierre B."/>
            <person name="Chen S."/>
            <person name="Sun C."/>
        </authorList>
    </citation>
    <scope>NUCLEOTIDE SEQUENCE [LARGE SCALE GENOMIC DNA]</scope>
</reference>
<dbReference type="EMBL" id="CM044701">
    <property type="protein sequence ID" value="KAI5683380.1"/>
    <property type="molecule type" value="Genomic_DNA"/>
</dbReference>
<proteinExistence type="predicted"/>
<evidence type="ECO:0000313" key="1">
    <source>
        <dbReference type="EMBL" id="KAI5683380.1"/>
    </source>
</evidence>
<keyword evidence="2" id="KW-1185">Reference proteome</keyword>
<evidence type="ECO:0000313" key="2">
    <source>
        <dbReference type="Proteomes" id="UP001060085"/>
    </source>
</evidence>
<accession>A0ACC0CEQ2</accession>
<organism evidence="1 2">
    <name type="scientific">Catharanthus roseus</name>
    <name type="common">Madagascar periwinkle</name>
    <name type="synonym">Vinca rosea</name>
    <dbReference type="NCBI Taxonomy" id="4058"/>
    <lineage>
        <taxon>Eukaryota</taxon>
        <taxon>Viridiplantae</taxon>
        <taxon>Streptophyta</taxon>
        <taxon>Embryophyta</taxon>
        <taxon>Tracheophyta</taxon>
        <taxon>Spermatophyta</taxon>
        <taxon>Magnoliopsida</taxon>
        <taxon>eudicotyledons</taxon>
        <taxon>Gunneridae</taxon>
        <taxon>Pentapetalae</taxon>
        <taxon>asterids</taxon>
        <taxon>lamiids</taxon>
        <taxon>Gentianales</taxon>
        <taxon>Apocynaceae</taxon>
        <taxon>Rauvolfioideae</taxon>
        <taxon>Vinceae</taxon>
        <taxon>Catharanthinae</taxon>
        <taxon>Catharanthus</taxon>
    </lineage>
</organism>
<dbReference type="Proteomes" id="UP001060085">
    <property type="component" value="Linkage Group LG01"/>
</dbReference>
<name>A0ACC0CEQ2_CATRO</name>
<gene>
    <name evidence="1" type="ORF">M9H77_04608</name>
</gene>
<comment type="caution">
    <text evidence="1">The sequence shown here is derived from an EMBL/GenBank/DDBJ whole genome shotgun (WGS) entry which is preliminary data.</text>
</comment>
<protein>
    <submittedName>
        <fullName evidence="1">Uncharacterized protein</fullName>
    </submittedName>
</protein>
<sequence length="109" mass="12114">MFVAHFADPFTKLWKLGGIFLKAMTFLLSEISLIYIQGYVCRLGRLDTYSNHLVWSCPLPPEYGNEVLPVMVETVSSKILEHIPEQCLICCGAGVRLNAKPSECIAIGP</sequence>